<dbReference type="EMBL" id="WHZY01000003">
    <property type="protein sequence ID" value="NEG77908.1"/>
    <property type="molecule type" value="Genomic_DNA"/>
</dbReference>
<dbReference type="PANTHER" id="PTHR43163:SF6">
    <property type="entry name" value="DIPEPTIDE TRANSPORT SYSTEM PERMEASE PROTEIN DPPB-RELATED"/>
    <property type="match status" value="1"/>
</dbReference>
<evidence type="ECO:0000256" key="6">
    <source>
        <dbReference type="ARBA" id="ARBA00023136"/>
    </source>
</evidence>
<keyword evidence="2 7" id="KW-0813">Transport</keyword>
<dbReference type="InterPro" id="IPR000515">
    <property type="entry name" value="MetI-like"/>
</dbReference>
<evidence type="ECO:0000256" key="2">
    <source>
        <dbReference type="ARBA" id="ARBA00022448"/>
    </source>
</evidence>
<proteinExistence type="inferred from homology"/>
<dbReference type="Pfam" id="PF19300">
    <property type="entry name" value="BPD_transp_1_N"/>
    <property type="match status" value="1"/>
</dbReference>
<evidence type="ECO:0000256" key="4">
    <source>
        <dbReference type="ARBA" id="ARBA00022692"/>
    </source>
</evidence>
<dbReference type="InterPro" id="IPR045621">
    <property type="entry name" value="BPD_transp_1_N"/>
</dbReference>
<protein>
    <submittedName>
        <fullName evidence="9">ABC transporter permease subunit</fullName>
    </submittedName>
</protein>
<dbReference type="GO" id="GO:0055085">
    <property type="term" value="P:transmembrane transport"/>
    <property type="evidence" value="ECO:0007669"/>
    <property type="project" value="InterPro"/>
</dbReference>
<comment type="subcellular location">
    <subcellularLocation>
        <location evidence="1 7">Cell membrane</location>
        <topology evidence="1 7">Multi-pass membrane protein</topology>
    </subcellularLocation>
</comment>
<dbReference type="Proteomes" id="UP000469763">
    <property type="component" value="Unassembled WGS sequence"/>
</dbReference>
<dbReference type="InterPro" id="IPR035906">
    <property type="entry name" value="MetI-like_sf"/>
</dbReference>
<feature type="transmembrane region" description="Helical" evidence="7">
    <location>
        <begin position="148"/>
        <end position="170"/>
    </location>
</feature>
<evidence type="ECO:0000256" key="7">
    <source>
        <dbReference type="RuleBase" id="RU363032"/>
    </source>
</evidence>
<evidence type="ECO:0000313" key="10">
    <source>
        <dbReference type="Proteomes" id="UP000469763"/>
    </source>
</evidence>
<comment type="similarity">
    <text evidence="7">Belongs to the binding-protein-dependent transport system permease family.</text>
</comment>
<accession>A0A7K3TFN7</accession>
<reference evidence="9 10" key="1">
    <citation type="submission" date="2019-10" db="EMBL/GenBank/DDBJ databases">
        <title>Bifidobacterium from non-human primates.</title>
        <authorList>
            <person name="Modesto M."/>
        </authorList>
    </citation>
    <scope>NUCLEOTIDE SEQUENCE [LARGE SCALE GENOMIC DNA]</scope>
    <source>
        <strain evidence="9 10">TREC</strain>
    </source>
</reference>
<dbReference type="OrthoDB" id="9778910at2"/>
<gene>
    <name evidence="9" type="ORF">GFD22_02740</name>
</gene>
<evidence type="ECO:0000259" key="8">
    <source>
        <dbReference type="PROSITE" id="PS50928"/>
    </source>
</evidence>
<dbReference type="RefSeq" id="WP_152350463.1">
    <property type="nucleotide sequence ID" value="NZ_WBSN01000009.1"/>
</dbReference>
<dbReference type="PANTHER" id="PTHR43163">
    <property type="entry name" value="DIPEPTIDE TRANSPORT SYSTEM PERMEASE PROTEIN DPPB-RELATED"/>
    <property type="match status" value="1"/>
</dbReference>
<dbReference type="GO" id="GO:0005886">
    <property type="term" value="C:plasma membrane"/>
    <property type="evidence" value="ECO:0007669"/>
    <property type="project" value="UniProtKB-SubCell"/>
</dbReference>
<comment type="caution">
    <text evidence="9">The sequence shown here is derived from an EMBL/GenBank/DDBJ whole genome shotgun (WGS) entry which is preliminary data.</text>
</comment>
<dbReference type="PROSITE" id="PS50928">
    <property type="entry name" value="ABC_TM1"/>
    <property type="match status" value="1"/>
</dbReference>
<feature type="transmembrane region" description="Helical" evidence="7">
    <location>
        <begin position="182"/>
        <end position="201"/>
    </location>
</feature>
<dbReference type="SUPFAM" id="SSF161098">
    <property type="entry name" value="MetI-like"/>
    <property type="match status" value="1"/>
</dbReference>
<evidence type="ECO:0000256" key="3">
    <source>
        <dbReference type="ARBA" id="ARBA00022475"/>
    </source>
</evidence>
<keyword evidence="3" id="KW-1003">Cell membrane</keyword>
<keyword evidence="6 7" id="KW-0472">Membrane</keyword>
<feature type="transmembrane region" description="Helical" evidence="7">
    <location>
        <begin position="237"/>
        <end position="261"/>
    </location>
</feature>
<keyword evidence="5 7" id="KW-1133">Transmembrane helix</keyword>
<dbReference type="CDD" id="cd06261">
    <property type="entry name" value="TM_PBP2"/>
    <property type="match status" value="1"/>
</dbReference>
<dbReference type="AlphaFoldDB" id="A0A7K3TFN7"/>
<feature type="transmembrane region" description="Helical" evidence="7">
    <location>
        <begin position="281"/>
        <end position="300"/>
    </location>
</feature>
<keyword evidence="10" id="KW-1185">Reference proteome</keyword>
<keyword evidence="4 7" id="KW-0812">Transmembrane</keyword>
<organism evidence="9 10">
    <name type="scientific">Bifidobacterium avesanii</name>
    <dbReference type="NCBI Taxonomy" id="1798157"/>
    <lineage>
        <taxon>Bacteria</taxon>
        <taxon>Bacillati</taxon>
        <taxon>Actinomycetota</taxon>
        <taxon>Actinomycetes</taxon>
        <taxon>Bifidobacteriales</taxon>
        <taxon>Bifidobacteriaceae</taxon>
        <taxon>Bifidobacterium</taxon>
    </lineage>
</organism>
<feature type="transmembrane region" description="Helical" evidence="7">
    <location>
        <begin position="103"/>
        <end position="128"/>
    </location>
</feature>
<evidence type="ECO:0000256" key="1">
    <source>
        <dbReference type="ARBA" id="ARBA00004651"/>
    </source>
</evidence>
<evidence type="ECO:0000256" key="5">
    <source>
        <dbReference type="ARBA" id="ARBA00022989"/>
    </source>
</evidence>
<dbReference type="Pfam" id="PF00528">
    <property type="entry name" value="BPD_transp_1"/>
    <property type="match status" value="1"/>
</dbReference>
<sequence>MTKANLAYLGRRLLQAVVVLWASYTLTFIILHLLPSDPMQTILQSRGQDDASAQEIAALAHQYGLDRPVLVQYAAMMLAALHGDLGVSYMQGESVSGLIASRLGMTLGVSLLAIALAVVVAFGLAFLAAYTRHPALRGLLGFVPNVTISVPIFWVGLLLMQVFSFSLGWLPAMGADGWETMVLPVVTMSIPPAALLGRMLMNGFDEALASPFITAARARGLGRGRLVLRHVVKNGSLPAFTVLGMIVGSTVTGAIVAETVFSRQGVGMLIQQSVQAQDIPVVQGCVLLAAAAFVVINLAVDMIYPVFDPRIIVRTAGKERS</sequence>
<dbReference type="Gene3D" id="1.10.3720.10">
    <property type="entry name" value="MetI-like"/>
    <property type="match status" value="1"/>
</dbReference>
<name>A0A7K3TFN7_9BIFI</name>
<evidence type="ECO:0000313" key="9">
    <source>
        <dbReference type="EMBL" id="NEG77908.1"/>
    </source>
</evidence>
<feature type="domain" description="ABC transmembrane type-1" evidence="8">
    <location>
        <begin position="103"/>
        <end position="304"/>
    </location>
</feature>
<feature type="transmembrane region" description="Helical" evidence="7">
    <location>
        <begin position="12"/>
        <end position="34"/>
    </location>
</feature>